<evidence type="ECO:0000313" key="2">
    <source>
        <dbReference type="EMBL" id="MBP1080644.1"/>
    </source>
</evidence>
<sequence>MKRILNRLALGGKADLKKTSIAYPFTKQNGYTLLNVLLSLSLFIFMSGSFGTLLHYLMTKEGNEAIYQHEWTNTVEQMLLEIKQGGNVRVINAGRGIEFETQQGQTIRYEKYQQVLRKRVDLKGHVLVLQHVADVAFSLADGQVSMKVISSNQIVYEASFPIYQSFGGDKP</sequence>
<reference evidence="2 3" key="1">
    <citation type="submission" date="2021-01" db="EMBL/GenBank/DDBJ databases">
        <title>Genomic Encyclopedia of Type Strains, Phase IV (KMG-IV): sequencing the most valuable type-strain genomes for metagenomic binning, comparative biology and taxonomic classification.</title>
        <authorList>
            <person name="Goeker M."/>
        </authorList>
    </citation>
    <scope>NUCLEOTIDE SEQUENCE [LARGE SCALE GENOMIC DNA]</scope>
    <source>
        <strain evidence="2 3">DSM 103394</strain>
    </source>
</reference>
<comment type="caution">
    <text evidence="2">The sequence shown here is derived from an EMBL/GenBank/DDBJ whole genome shotgun (WGS) entry which is preliminary data.</text>
</comment>
<keyword evidence="1" id="KW-0812">Transmembrane</keyword>
<gene>
    <name evidence="2" type="ORF">JOC74_001132</name>
</gene>
<name>A0ABS4CSW5_9BACI</name>
<organism evidence="2 3">
    <name type="scientific">Bacillus capparidis</name>
    <dbReference type="NCBI Taxonomy" id="1840411"/>
    <lineage>
        <taxon>Bacteria</taxon>
        <taxon>Bacillati</taxon>
        <taxon>Bacillota</taxon>
        <taxon>Bacilli</taxon>
        <taxon>Bacillales</taxon>
        <taxon>Bacillaceae</taxon>
        <taxon>Bacillus</taxon>
    </lineage>
</organism>
<dbReference type="NCBIfam" id="NF041002">
    <property type="entry name" value="pilin_ComGF"/>
    <property type="match status" value="1"/>
</dbReference>
<keyword evidence="1" id="KW-0472">Membrane</keyword>
<keyword evidence="3" id="KW-1185">Reference proteome</keyword>
<dbReference type="Proteomes" id="UP000674416">
    <property type="component" value="Unassembled WGS sequence"/>
</dbReference>
<proteinExistence type="predicted"/>
<dbReference type="EMBL" id="JAFDST010000001">
    <property type="protein sequence ID" value="MBP1080644.1"/>
    <property type="molecule type" value="Genomic_DNA"/>
</dbReference>
<feature type="transmembrane region" description="Helical" evidence="1">
    <location>
        <begin position="33"/>
        <end position="57"/>
    </location>
</feature>
<evidence type="ECO:0000256" key="1">
    <source>
        <dbReference type="SAM" id="Phobius"/>
    </source>
</evidence>
<evidence type="ECO:0000313" key="3">
    <source>
        <dbReference type="Proteomes" id="UP000674416"/>
    </source>
</evidence>
<keyword evidence="1" id="KW-1133">Transmembrane helix</keyword>
<dbReference type="Pfam" id="PF15980">
    <property type="entry name" value="ComGF"/>
    <property type="match status" value="1"/>
</dbReference>
<dbReference type="InterPro" id="IPR016977">
    <property type="entry name" value="ComGF"/>
</dbReference>
<protein>
    <submittedName>
        <fullName evidence="2">Competence protein ComGF</fullName>
    </submittedName>
</protein>
<accession>A0ABS4CSW5</accession>